<dbReference type="AlphaFoldDB" id="A0A3F2RW16"/>
<dbReference type="EMBL" id="MBDO02000072">
    <property type="protein sequence ID" value="RLN64486.1"/>
    <property type="molecule type" value="Genomic_DNA"/>
</dbReference>
<comment type="caution">
    <text evidence="2">The sequence shown here is derived from an EMBL/GenBank/DDBJ whole genome shotgun (WGS) entry which is preliminary data.</text>
</comment>
<organism evidence="2 3">
    <name type="scientific">Phytophthora kernoviae</name>
    <dbReference type="NCBI Taxonomy" id="325452"/>
    <lineage>
        <taxon>Eukaryota</taxon>
        <taxon>Sar</taxon>
        <taxon>Stramenopiles</taxon>
        <taxon>Oomycota</taxon>
        <taxon>Peronosporomycetes</taxon>
        <taxon>Peronosporales</taxon>
        <taxon>Peronosporaceae</taxon>
        <taxon>Phytophthora</taxon>
    </lineage>
</organism>
<evidence type="ECO:0000313" key="4">
    <source>
        <dbReference type="Proteomes" id="UP000284657"/>
    </source>
</evidence>
<reference evidence="3 4" key="1">
    <citation type="submission" date="2018-07" db="EMBL/GenBank/DDBJ databases">
        <title>Genome sequencing of oomycete isolates from Chile give support for New Zealand origin for Phytophthora kernoviae and make available the first Nothophytophthora sp. genome.</title>
        <authorList>
            <person name="Studholme D.J."/>
            <person name="Sanfuentes E."/>
            <person name="Panda P."/>
            <person name="Hill R."/>
            <person name="Sambles C."/>
            <person name="Grant M."/>
            <person name="Williams N.M."/>
            <person name="Mcdougal R.L."/>
        </authorList>
    </citation>
    <scope>NUCLEOTIDE SEQUENCE [LARGE SCALE GENOMIC DNA]</scope>
    <source>
        <strain evidence="2">Chile6</strain>
        <strain evidence="1">Chile7</strain>
    </source>
</reference>
<dbReference type="OrthoDB" id="123039at2759"/>
<proteinExistence type="predicted"/>
<evidence type="ECO:0000313" key="1">
    <source>
        <dbReference type="EMBL" id="RLN52846.1"/>
    </source>
</evidence>
<name>A0A3F2RW16_9STRA</name>
<sequence>MGCKRKKDDCAEVDAVTGALSQLPPPSQEPLALPTYRIKETTKEINLSVICKLPRICRLPLLVEEIKEEDDEVPELEQMFFYRCCTATLGNIEKRDRGSTESKYPAFHKTCLRYWVGRERESASAPEKDDDGIPTGKR</sequence>
<dbReference type="Proteomes" id="UP000284657">
    <property type="component" value="Unassembled WGS sequence"/>
</dbReference>
<evidence type="ECO:0000313" key="2">
    <source>
        <dbReference type="EMBL" id="RLN64486.1"/>
    </source>
</evidence>
<dbReference type="EMBL" id="MBAD02001641">
    <property type="protein sequence ID" value="RLN52846.1"/>
    <property type="molecule type" value="Genomic_DNA"/>
</dbReference>
<gene>
    <name evidence="1" type="ORF">BBJ29_004050</name>
    <name evidence="2" type="ORF">BBP00_00003435</name>
</gene>
<dbReference type="Proteomes" id="UP000277300">
    <property type="component" value="Unassembled WGS sequence"/>
</dbReference>
<accession>A0A3F2RW16</accession>
<protein>
    <submittedName>
        <fullName evidence="2">Uncharacterized protein</fullName>
    </submittedName>
</protein>
<evidence type="ECO:0000313" key="3">
    <source>
        <dbReference type="Proteomes" id="UP000277300"/>
    </source>
</evidence>